<dbReference type="EMBL" id="JBHSWA010000002">
    <property type="protein sequence ID" value="MFC6643324.1"/>
    <property type="molecule type" value="Genomic_DNA"/>
</dbReference>
<dbReference type="InterPro" id="IPR029044">
    <property type="entry name" value="Nucleotide-diphossugar_trans"/>
</dbReference>
<keyword evidence="3" id="KW-0328">Glycosyltransferase</keyword>
<comment type="caution">
    <text evidence="3">The sequence shown here is derived from an EMBL/GenBank/DDBJ whole genome shotgun (WGS) entry which is preliminary data.</text>
</comment>
<proteinExistence type="predicted"/>
<gene>
    <name evidence="2" type="ORF">ACFQAU_17915</name>
    <name evidence="3" type="ORF">ACFQAU_18115</name>
</gene>
<dbReference type="PANTHER" id="PTHR22916:SF3">
    <property type="entry name" value="UDP-GLCNAC:BETAGAL BETA-1,3-N-ACETYLGLUCOSAMINYLTRANSFERASE-LIKE PROTEIN 1"/>
    <property type="match status" value="1"/>
</dbReference>
<dbReference type="PANTHER" id="PTHR22916">
    <property type="entry name" value="GLYCOSYLTRANSFERASE"/>
    <property type="match status" value="1"/>
</dbReference>
<dbReference type="InterPro" id="IPR001173">
    <property type="entry name" value="Glyco_trans_2-like"/>
</dbReference>
<evidence type="ECO:0000313" key="4">
    <source>
        <dbReference type="Proteomes" id="UP001596403"/>
    </source>
</evidence>
<protein>
    <submittedName>
        <fullName evidence="3">Glycosyltransferase</fullName>
        <ecNumber evidence="3">2.4.-.-</ecNumber>
    </submittedName>
</protein>
<evidence type="ECO:0000313" key="3">
    <source>
        <dbReference type="EMBL" id="MFC6643324.1"/>
    </source>
</evidence>
<dbReference type="EC" id="2.4.-.-" evidence="3"/>
<keyword evidence="3" id="KW-0808">Transferase</keyword>
<name>A0ABW1Z1P9_9RHOB</name>
<dbReference type="Proteomes" id="UP001596403">
    <property type="component" value="Unassembled WGS sequence"/>
</dbReference>
<evidence type="ECO:0000313" key="2">
    <source>
        <dbReference type="EMBL" id="MFC6643288.1"/>
    </source>
</evidence>
<reference evidence="4" key="2">
    <citation type="journal article" date="2019" name="Int. J. Syst. Evol. Microbiol.">
        <title>The Global Catalogue of Microorganisms (GCM) 10K type strain sequencing project: providing services to taxonomists for standard genome sequencing and annotation.</title>
        <authorList>
            <consortium name="The Broad Institute Genomics Platform"/>
            <consortium name="The Broad Institute Genome Sequencing Center for Infectious Disease"/>
            <person name="Wu L."/>
            <person name="Ma J."/>
        </authorList>
    </citation>
    <scope>NUCLEOTIDE SEQUENCE [LARGE SCALE GENOMIC DNA]</scope>
    <source>
        <strain evidence="4">NBRC 111368</strain>
    </source>
</reference>
<dbReference type="Gene3D" id="3.90.550.10">
    <property type="entry name" value="Spore Coat Polysaccharide Biosynthesis Protein SpsA, Chain A"/>
    <property type="match status" value="1"/>
</dbReference>
<dbReference type="Pfam" id="PF00535">
    <property type="entry name" value="Glycos_transf_2"/>
    <property type="match status" value="1"/>
</dbReference>
<keyword evidence="4" id="KW-1185">Reference proteome</keyword>
<dbReference type="EMBL" id="JBHSWA010000002">
    <property type="protein sequence ID" value="MFC6643288.1"/>
    <property type="molecule type" value="Genomic_DNA"/>
</dbReference>
<reference evidence="3" key="1">
    <citation type="journal article" date="2014" name="Int. J. Syst. Evol. Microbiol.">
        <title>Complete genome of a new Firmicutes species belonging to the dominant human colonic microbiota ('Ruminococcus bicirculans') reveals two chromosomes and a selective capacity to utilize plant glucans.</title>
        <authorList>
            <consortium name="NISC Comparative Sequencing Program"/>
            <person name="Wegmann U."/>
            <person name="Louis P."/>
            <person name="Goesmann A."/>
            <person name="Henrissat B."/>
            <person name="Duncan S.H."/>
            <person name="Flint H.J."/>
        </authorList>
    </citation>
    <scope>NUCLEOTIDE SEQUENCE</scope>
    <source>
        <strain evidence="3">NBRC 113428</strain>
    </source>
</reference>
<dbReference type="SUPFAM" id="SSF53448">
    <property type="entry name" value="Nucleotide-diphospho-sugar transferases"/>
    <property type="match status" value="1"/>
</dbReference>
<feature type="domain" description="Glycosyltransferase 2-like" evidence="1">
    <location>
        <begin position="9"/>
        <end position="142"/>
    </location>
</feature>
<reference evidence="3" key="3">
    <citation type="submission" date="2024-09" db="EMBL/GenBank/DDBJ databases">
        <authorList>
            <person name="Sun Q."/>
            <person name="Mori K."/>
        </authorList>
    </citation>
    <scope>NUCLEOTIDE SEQUENCE</scope>
    <source>
        <strain evidence="3">NBRC 113428</strain>
    </source>
</reference>
<accession>A0ABW1Z1P9</accession>
<dbReference type="RefSeq" id="WP_132446721.1">
    <property type="nucleotide sequence ID" value="NZ_JBHSWA010000002.1"/>
</dbReference>
<organism evidence="3 4">
    <name type="scientific">Sulfitobacter profundi</name>
    <dbReference type="NCBI Taxonomy" id="2679961"/>
    <lineage>
        <taxon>Bacteria</taxon>
        <taxon>Pseudomonadati</taxon>
        <taxon>Pseudomonadota</taxon>
        <taxon>Alphaproteobacteria</taxon>
        <taxon>Rhodobacterales</taxon>
        <taxon>Roseobacteraceae</taxon>
        <taxon>Sulfitobacter</taxon>
    </lineage>
</organism>
<dbReference type="GO" id="GO:0016757">
    <property type="term" value="F:glycosyltransferase activity"/>
    <property type="evidence" value="ECO:0007669"/>
    <property type="project" value="UniProtKB-KW"/>
</dbReference>
<sequence length="307" mass="33799">MLTKTPLLTIALCTFNGAAYLREQLDSYLVQNHTHWQLWVSDDGSNDATLDILQEFDRRHGNRHPVRVIKGPGQGVATNFMSLLCHPEFPTGPVALSDQDDVWLDHKLTRAIAQIQDYEGLVIYGAQSLHVDNTLRAIGRSRTLGSRPSFGNALVQNVISGHSCVLSAEALELVRRAGVPMGVPYHDWWLYLLISGAGGQVIVDDATALLYRQHDSNLMGAHRGQRARITRARQVLRSEYGNWVGANAAALATRAQLLDPMARQILENFREPAAGPTRIAQLRRLGIARQGRLGTACLYAAAALGRL</sequence>
<evidence type="ECO:0000259" key="1">
    <source>
        <dbReference type="Pfam" id="PF00535"/>
    </source>
</evidence>